<gene>
    <name evidence="2" type="ORF">NCTC8258_06510</name>
</gene>
<dbReference type="Proteomes" id="UP000255509">
    <property type="component" value="Unassembled WGS sequence"/>
</dbReference>
<name>A0A379WHA9_SALET</name>
<evidence type="ECO:0000313" key="3">
    <source>
        <dbReference type="Proteomes" id="UP000255509"/>
    </source>
</evidence>
<feature type="region of interest" description="Disordered" evidence="1">
    <location>
        <begin position="67"/>
        <end position="88"/>
    </location>
</feature>
<dbReference type="EMBL" id="UGXS01000004">
    <property type="protein sequence ID" value="SUH18660.1"/>
    <property type="molecule type" value="Genomic_DNA"/>
</dbReference>
<accession>A0A379WHA9</accession>
<feature type="compositionally biased region" description="Polar residues" evidence="1">
    <location>
        <begin position="70"/>
        <end position="88"/>
    </location>
</feature>
<evidence type="ECO:0000313" key="2">
    <source>
        <dbReference type="EMBL" id="SUH18660.1"/>
    </source>
</evidence>
<organism evidence="2 3">
    <name type="scientific">Salmonella enterica I</name>
    <dbReference type="NCBI Taxonomy" id="59201"/>
    <lineage>
        <taxon>Bacteria</taxon>
        <taxon>Pseudomonadati</taxon>
        <taxon>Pseudomonadota</taxon>
        <taxon>Gammaproteobacteria</taxon>
        <taxon>Enterobacterales</taxon>
        <taxon>Enterobacteriaceae</taxon>
        <taxon>Salmonella</taxon>
    </lineage>
</organism>
<proteinExistence type="predicted"/>
<protein>
    <submittedName>
        <fullName evidence="2">Uncharacterized protein</fullName>
    </submittedName>
</protein>
<evidence type="ECO:0000256" key="1">
    <source>
        <dbReference type="SAM" id="MobiDB-lite"/>
    </source>
</evidence>
<sequence length="88" mass="9661">MSDSKRCCEVIIRSSAVTILVKTGASGEELLRTRLQLRMLTQVALRHFISRVFNLRAGFARLHASHSKSGELTSIVTMSNRSGGQTAD</sequence>
<reference evidence="2 3" key="1">
    <citation type="submission" date="2018-06" db="EMBL/GenBank/DDBJ databases">
        <authorList>
            <consortium name="Pathogen Informatics"/>
            <person name="Doyle S."/>
        </authorList>
    </citation>
    <scope>NUCLEOTIDE SEQUENCE [LARGE SCALE GENOMIC DNA]</scope>
    <source>
        <strain evidence="2 3">NCTC8258</strain>
    </source>
</reference>
<dbReference type="AlphaFoldDB" id="A0A379WHA9"/>